<dbReference type="SUPFAM" id="SSF51735">
    <property type="entry name" value="NAD(P)-binding Rossmann-fold domains"/>
    <property type="match status" value="1"/>
</dbReference>
<dbReference type="STRING" id="1661398.A0A482W2V9"/>
<dbReference type="InterPro" id="IPR002347">
    <property type="entry name" value="SDR_fam"/>
</dbReference>
<evidence type="ECO:0008006" key="4">
    <source>
        <dbReference type="Google" id="ProtNLM"/>
    </source>
</evidence>
<name>A0A482W2V9_ASBVE</name>
<dbReference type="OrthoDB" id="191139at2759"/>
<accession>A0A482W2V9</accession>
<proteinExistence type="predicted"/>
<sequence>STEDGLDLLMQVNYFGPFLLTHLLIDLLKKSAPSRIVFTSSAAAFFGDFDSNDPFSTTSNSYRNSKLATIMASDIFAKKLKCARVTSNSLHPGAVLTKIVNNVGKTVLMMLQICIVFFGKSVWEGAQTTTHLAVSEELDDVTGEHFWDCRRFLKPRRAYDGKLCQKIWELSENYVKLLPHEKI</sequence>
<keyword evidence="1" id="KW-0560">Oxidoreductase</keyword>
<dbReference type="Proteomes" id="UP000292052">
    <property type="component" value="Unassembled WGS sequence"/>
</dbReference>
<evidence type="ECO:0000313" key="2">
    <source>
        <dbReference type="EMBL" id="RZC39462.1"/>
    </source>
</evidence>
<organism evidence="2 3">
    <name type="scientific">Asbolus verrucosus</name>
    <name type="common">Desert ironclad beetle</name>
    <dbReference type="NCBI Taxonomy" id="1661398"/>
    <lineage>
        <taxon>Eukaryota</taxon>
        <taxon>Metazoa</taxon>
        <taxon>Ecdysozoa</taxon>
        <taxon>Arthropoda</taxon>
        <taxon>Hexapoda</taxon>
        <taxon>Insecta</taxon>
        <taxon>Pterygota</taxon>
        <taxon>Neoptera</taxon>
        <taxon>Endopterygota</taxon>
        <taxon>Coleoptera</taxon>
        <taxon>Polyphaga</taxon>
        <taxon>Cucujiformia</taxon>
        <taxon>Tenebrionidae</taxon>
        <taxon>Pimeliinae</taxon>
        <taxon>Asbolus</taxon>
    </lineage>
</organism>
<feature type="non-terminal residue" evidence="2">
    <location>
        <position position="1"/>
    </location>
</feature>
<dbReference type="PANTHER" id="PTHR43157:SF31">
    <property type="entry name" value="PHOSPHATIDYLINOSITOL-GLYCAN BIOSYNTHESIS CLASS F PROTEIN"/>
    <property type="match status" value="1"/>
</dbReference>
<dbReference type="EMBL" id="QDEB01034267">
    <property type="protein sequence ID" value="RZC39462.1"/>
    <property type="molecule type" value="Genomic_DNA"/>
</dbReference>
<evidence type="ECO:0000313" key="3">
    <source>
        <dbReference type="Proteomes" id="UP000292052"/>
    </source>
</evidence>
<reference evidence="2 3" key="1">
    <citation type="submission" date="2017-03" db="EMBL/GenBank/DDBJ databases">
        <title>Genome of the blue death feigning beetle - Asbolus verrucosus.</title>
        <authorList>
            <person name="Rider S.D."/>
        </authorList>
    </citation>
    <scope>NUCLEOTIDE SEQUENCE [LARGE SCALE GENOMIC DNA]</scope>
    <source>
        <strain evidence="2">Butters</strain>
        <tissue evidence="2">Head and leg muscle</tissue>
    </source>
</reference>
<comment type="caution">
    <text evidence="2">The sequence shown here is derived from an EMBL/GenBank/DDBJ whole genome shotgun (WGS) entry which is preliminary data.</text>
</comment>
<dbReference type="GO" id="GO:0016491">
    <property type="term" value="F:oxidoreductase activity"/>
    <property type="evidence" value="ECO:0007669"/>
    <property type="project" value="UniProtKB-KW"/>
</dbReference>
<dbReference type="PANTHER" id="PTHR43157">
    <property type="entry name" value="PHOSPHATIDYLINOSITOL-GLYCAN BIOSYNTHESIS CLASS F PROTEIN-RELATED"/>
    <property type="match status" value="1"/>
</dbReference>
<dbReference type="Pfam" id="PF00106">
    <property type="entry name" value="adh_short"/>
    <property type="match status" value="1"/>
</dbReference>
<evidence type="ECO:0000256" key="1">
    <source>
        <dbReference type="ARBA" id="ARBA00023002"/>
    </source>
</evidence>
<protein>
    <recommendedName>
        <fullName evidence="4">Adh short domain containing protein</fullName>
    </recommendedName>
</protein>
<dbReference type="AlphaFoldDB" id="A0A482W2V9"/>
<dbReference type="Gene3D" id="3.40.50.720">
    <property type="entry name" value="NAD(P)-binding Rossmann-like Domain"/>
    <property type="match status" value="1"/>
</dbReference>
<keyword evidence="3" id="KW-1185">Reference proteome</keyword>
<gene>
    <name evidence="2" type="ORF">BDFB_010655</name>
</gene>
<dbReference type="InterPro" id="IPR036291">
    <property type="entry name" value="NAD(P)-bd_dom_sf"/>
</dbReference>